<sequence length="181" mass="20902">MDMKGLFKQDAFRDYTVRKATDQDAETVIQILREAAGWLADKGIHQWDYYLTDEAMLEINQAIKAGTTYLVENQEKRAVTTFNLSPEQSELDISVWGNRNDRALYLHRLAVDKNYRHKRIGKGLLEWICVNSLLDDGVIRLDCVADNPALNQFYVNAGFTFSGYVRAKEIQFSRYERPLNA</sequence>
<dbReference type="InterPro" id="IPR016181">
    <property type="entry name" value="Acyl_CoA_acyltransferase"/>
</dbReference>
<dbReference type="Gene3D" id="3.40.630.30">
    <property type="match status" value="1"/>
</dbReference>
<gene>
    <name evidence="2" type="ORF">FFL34_10705</name>
</gene>
<reference evidence="2 3" key="1">
    <citation type="submission" date="2019-05" db="EMBL/GenBank/DDBJ databases">
        <title>Genomic analysis of Lentibacillus sp. NKC220-2.</title>
        <authorList>
            <person name="Oh Y.J."/>
        </authorList>
    </citation>
    <scope>NUCLEOTIDE SEQUENCE [LARGE SCALE GENOMIC DNA]</scope>
    <source>
        <strain evidence="2 3">NKC220-2</strain>
    </source>
</reference>
<dbReference type="SUPFAM" id="SSF55729">
    <property type="entry name" value="Acyl-CoA N-acyltransferases (Nat)"/>
    <property type="match status" value="1"/>
</dbReference>
<dbReference type="CDD" id="cd04301">
    <property type="entry name" value="NAT_SF"/>
    <property type="match status" value="1"/>
</dbReference>
<evidence type="ECO:0000313" key="3">
    <source>
        <dbReference type="Proteomes" id="UP000306980"/>
    </source>
</evidence>
<dbReference type="EMBL" id="VCIA01000001">
    <property type="protein sequence ID" value="TMN22531.1"/>
    <property type="molecule type" value="Genomic_DNA"/>
</dbReference>
<dbReference type="PROSITE" id="PS51186">
    <property type="entry name" value="GNAT"/>
    <property type="match status" value="1"/>
</dbReference>
<dbReference type="Pfam" id="PF13508">
    <property type="entry name" value="Acetyltransf_7"/>
    <property type="match status" value="1"/>
</dbReference>
<feature type="domain" description="N-acetyltransferase" evidence="1">
    <location>
        <begin position="15"/>
        <end position="180"/>
    </location>
</feature>
<accession>A0A5S3QMT7</accession>
<dbReference type="AlphaFoldDB" id="A0A5S3QMT7"/>
<protein>
    <submittedName>
        <fullName evidence="2">GNAT family N-acetyltransferase</fullName>
    </submittedName>
</protein>
<dbReference type="InterPro" id="IPR000182">
    <property type="entry name" value="GNAT_dom"/>
</dbReference>
<dbReference type="OrthoDB" id="6382410at2"/>
<keyword evidence="2" id="KW-0808">Transferase</keyword>
<comment type="caution">
    <text evidence="2">The sequence shown here is derived from an EMBL/GenBank/DDBJ whole genome shotgun (WGS) entry which is preliminary data.</text>
</comment>
<dbReference type="Proteomes" id="UP000306980">
    <property type="component" value="Unassembled WGS sequence"/>
</dbReference>
<evidence type="ECO:0000259" key="1">
    <source>
        <dbReference type="PROSITE" id="PS51186"/>
    </source>
</evidence>
<evidence type="ECO:0000313" key="2">
    <source>
        <dbReference type="EMBL" id="TMN22531.1"/>
    </source>
</evidence>
<proteinExistence type="predicted"/>
<dbReference type="GO" id="GO:0016747">
    <property type="term" value="F:acyltransferase activity, transferring groups other than amino-acyl groups"/>
    <property type="evidence" value="ECO:0007669"/>
    <property type="project" value="InterPro"/>
</dbReference>
<organism evidence="2 3">
    <name type="scientific">Lentibacillus cibarius</name>
    <dbReference type="NCBI Taxonomy" id="2583219"/>
    <lineage>
        <taxon>Bacteria</taxon>
        <taxon>Bacillati</taxon>
        <taxon>Bacillota</taxon>
        <taxon>Bacilli</taxon>
        <taxon>Bacillales</taxon>
        <taxon>Bacillaceae</taxon>
        <taxon>Lentibacillus</taxon>
    </lineage>
</organism>
<name>A0A5S3QMT7_9BACI</name>